<sequence length="152" mass="16823">MNYSIQDIENKIIATLSPLATDSGGDVNTLDTYRGQFGDGALMEEDALLLCPAILVRYIESTYDPDGGSSYETRIRFALYHASSNLAPEERKQDVLNLLYKSKALLNLNDLGLDIAPLTIERETMVTSSKNVTVYSAFYSTGFQEDVTKYSA</sequence>
<organism evidence="1">
    <name type="scientific">hydrothermal vent metagenome</name>
    <dbReference type="NCBI Taxonomy" id="652676"/>
    <lineage>
        <taxon>unclassified sequences</taxon>
        <taxon>metagenomes</taxon>
        <taxon>ecological metagenomes</taxon>
    </lineage>
</organism>
<name>A0A3B1CEN8_9ZZZZ</name>
<dbReference type="InterPro" id="IPR014972">
    <property type="entry name" value="Phage_Mu_Gp37"/>
</dbReference>
<gene>
    <name evidence="1" type="ORF">MNBD_NITROSPINAE02-508</name>
</gene>
<evidence type="ECO:0000313" key="1">
    <source>
        <dbReference type="EMBL" id="VAX21130.1"/>
    </source>
</evidence>
<proteinExistence type="predicted"/>
<dbReference type="AlphaFoldDB" id="A0A3B1CEN8"/>
<accession>A0A3B1CEN8</accession>
<reference evidence="1" key="1">
    <citation type="submission" date="2018-06" db="EMBL/GenBank/DDBJ databases">
        <authorList>
            <person name="Zhirakovskaya E."/>
        </authorList>
    </citation>
    <scope>NUCLEOTIDE SEQUENCE</scope>
</reference>
<dbReference type="EMBL" id="UOGE01000063">
    <property type="protein sequence ID" value="VAX21130.1"/>
    <property type="molecule type" value="Genomic_DNA"/>
</dbReference>
<protein>
    <submittedName>
        <fullName evidence="1">Uncharacterized protein</fullName>
    </submittedName>
</protein>
<dbReference type="Pfam" id="PF08873">
    <property type="entry name" value="Phage_Mu_Gp37"/>
    <property type="match status" value="1"/>
</dbReference>